<comment type="similarity">
    <text evidence="2 11">Belongs to the CDP-alcohol phosphatidyltransferase class-I family.</text>
</comment>
<keyword evidence="10" id="KW-1208">Phospholipid metabolism</keyword>
<evidence type="ECO:0000256" key="12">
    <source>
        <dbReference type="SAM" id="Phobius"/>
    </source>
</evidence>
<evidence type="ECO:0000256" key="7">
    <source>
        <dbReference type="ARBA" id="ARBA00023098"/>
    </source>
</evidence>
<evidence type="ECO:0000313" key="13">
    <source>
        <dbReference type="EMBL" id="MDT7831915.1"/>
    </source>
</evidence>
<sequence length="243" mass="27276">MNLKKHIPNLFTLGNLFCGTLATMAAVERNYKAAALLVVIGIIFDFFDGFLARILKVQGELGKQLDSLADMVTSGVVPGILMFRFYEETIQHGDTDLSAMGILMAFSCFLLTLAAGYRLAKFNIDTRQSESFIGLPTPAMSLFVISLPIIYEYTTIEFVKNLVFNNYFLISVSIILSVLMNVNIRLFSLKFKKFGFRENIMKYILLFTSLILIITLQYLAVPLIIVLYVLLSILQNTSNKSSS</sequence>
<evidence type="ECO:0000256" key="10">
    <source>
        <dbReference type="ARBA" id="ARBA00023264"/>
    </source>
</evidence>
<keyword evidence="9" id="KW-0594">Phospholipid biosynthesis</keyword>
<evidence type="ECO:0000313" key="14">
    <source>
        <dbReference type="Proteomes" id="UP001257277"/>
    </source>
</evidence>
<evidence type="ECO:0000256" key="11">
    <source>
        <dbReference type="RuleBase" id="RU003750"/>
    </source>
</evidence>
<gene>
    <name evidence="13" type="ORF">RQM59_05955</name>
</gene>
<keyword evidence="3" id="KW-0444">Lipid biosynthesis</keyword>
<accession>A0ABU3LE36</accession>
<dbReference type="Gene3D" id="1.20.120.1760">
    <property type="match status" value="1"/>
</dbReference>
<evidence type="ECO:0000256" key="8">
    <source>
        <dbReference type="ARBA" id="ARBA00023136"/>
    </source>
</evidence>
<keyword evidence="4 11" id="KW-0808">Transferase</keyword>
<feature type="transmembrane region" description="Helical" evidence="12">
    <location>
        <begin position="98"/>
        <end position="120"/>
    </location>
</feature>
<feature type="transmembrane region" description="Helical" evidence="12">
    <location>
        <begin position="33"/>
        <end position="55"/>
    </location>
</feature>
<dbReference type="InterPro" id="IPR000462">
    <property type="entry name" value="CDP-OH_P_trans"/>
</dbReference>
<proteinExistence type="inferred from homology"/>
<feature type="transmembrane region" description="Helical" evidence="12">
    <location>
        <begin position="163"/>
        <end position="182"/>
    </location>
</feature>
<keyword evidence="7" id="KW-0443">Lipid metabolism</keyword>
<feature type="transmembrane region" description="Helical" evidence="12">
    <location>
        <begin position="203"/>
        <end position="231"/>
    </location>
</feature>
<organism evidence="13 14">
    <name type="scientific">Asprobacillus argus</name>
    <dbReference type="NCBI Taxonomy" id="3076534"/>
    <lineage>
        <taxon>Bacteria</taxon>
        <taxon>Pseudomonadati</taxon>
        <taxon>Bacteroidota</taxon>
        <taxon>Flavobacteriia</taxon>
        <taxon>Flavobacteriales</taxon>
        <taxon>Flavobacteriaceae</taxon>
        <taxon>Asprobacillus</taxon>
    </lineage>
</organism>
<dbReference type="Proteomes" id="UP001257277">
    <property type="component" value="Unassembled WGS sequence"/>
</dbReference>
<dbReference type="Pfam" id="PF01066">
    <property type="entry name" value="CDP-OH_P_transf"/>
    <property type="match status" value="1"/>
</dbReference>
<comment type="subcellular location">
    <subcellularLocation>
        <location evidence="1">Membrane</location>
        <topology evidence="1">Multi-pass membrane protein</topology>
    </subcellularLocation>
</comment>
<keyword evidence="14" id="KW-1185">Reference proteome</keyword>
<dbReference type="RefSeq" id="WP_349241169.1">
    <property type="nucleotide sequence ID" value="NZ_JAVTTO010000002.1"/>
</dbReference>
<dbReference type="InterPro" id="IPR048254">
    <property type="entry name" value="CDP_ALCOHOL_P_TRANSF_CS"/>
</dbReference>
<comment type="caution">
    <text evidence="13">The sequence shown here is derived from an EMBL/GenBank/DDBJ whole genome shotgun (WGS) entry which is preliminary data.</text>
</comment>
<evidence type="ECO:0000256" key="1">
    <source>
        <dbReference type="ARBA" id="ARBA00004141"/>
    </source>
</evidence>
<keyword evidence="8 12" id="KW-0472">Membrane</keyword>
<dbReference type="PANTHER" id="PTHR14269:SF61">
    <property type="entry name" value="CDP-DIACYLGLYCEROL--SERINE O-PHOSPHATIDYLTRANSFERASE"/>
    <property type="match status" value="1"/>
</dbReference>
<dbReference type="EMBL" id="JAVTTO010000002">
    <property type="protein sequence ID" value="MDT7831915.1"/>
    <property type="molecule type" value="Genomic_DNA"/>
</dbReference>
<evidence type="ECO:0000256" key="5">
    <source>
        <dbReference type="ARBA" id="ARBA00022692"/>
    </source>
</evidence>
<dbReference type="InterPro" id="IPR043130">
    <property type="entry name" value="CDP-OH_PTrfase_TM_dom"/>
</dbReference>
<evidence type="ECO:0000256" key="6">
    <source>
        <dbReference type="ARBA" id="ARBA00022989"/>
    </source>
</evidence>
<evidence type="ECO:0000256" key="4">
    <source>
        <dbReference type="ARBA" id="ARBA00022679"/>
    </source>
</evidence>
<protein>
    <submittedName>
        <fullName evidence="13">CDP-alcohol phosphatidyltransferase family protein</fullName>
    </submittedName>
</protein>
<reference evidence="13 14" key="1">
    <citation type="submission" date="2023-09" db="EMBL/GenBank/DDBJ databases">
        <title>Novel taxa isolated from Blanes Bay.</title>
        <authorList>
            <person name="Rey-Velasco X."/>
            <person name="Lucena T."/>
        </authorList>
    </citation>
    <scope>NUCLEOTIDE SEQUENCE [LARGE SCALE GENOMIC DNA]</scope>
    <source>
        <strain evidence="13 14">S356</strain>
    </source>
</reference>
<name>A0ABU3LE36_9FLAO</name>
<evidence type="ECO:0000256" key="3">
    <source>
        <dbReference type="ARBA" id="ARBA00022516"/>
    </source>
</evidence>
<dbReference type="InterPro" id="IPR050324">
    <property type="entry name" value="CDP-alcohol_PTase-I"/>
</dbReference>
<dbReference type="PANTHER" id="PTHR14269">
    <property type="entry name" value="CDP-DIACYLGLYCEROL--GLYCEROL-3-PHOSPHATE 3-PHOSPHATIDYLTRANSFERASE-RELATED"/>
    <property type="match status" value="1"/>
</dbReference>
<keyword evidence="5 12" id="KW-0812">Transmembrane</keyword>
<evidence type="ECO:0000256" key="9">
    <source>
        <dbReference type="ARBA" id="ARBA00023209"/>
    </source>
</evidence>
<keyword evidence="6 12" id="KW-1133">Transmembrane helix</keyword>
<evidence type="ECO:0000256" key="2">
    <source>
        <dbReference type="ARBA" id="ARBA00010441"/>
    </source>
</evidence>
<feature type="transmembrane region" description="Helical" evidence="12">
    <location>
        <begin position="132"/>
        <end position="151"/>
    </location>
</feature>
<dbReference type="PROSITE" id="PS00379">
    <property type="entry name" value="CDP_ALCOHOL_P_TRANSF"/>
    <property type="match status" value="1"/>
</dbReference>